<protein>
    <submittedName>
        <fullName evidence="1">DHHW family protein</fullName>
    </submittedName>
</protein>
<dbReference type="Proteomes" id="UP001527882">
    <property type="component" value="Unassembled WGS sequence"/>
</dbReference>
<dbReference type="InterPro" id="IPR025945">
    <property type="entry name" value="DHHW"/>
</dbReference>
<dbReference type="RefSeq" id="WP_269881128.1">
    <property type="nucleotide sequence ID" value="NZ_JAQAGZ010000005.1"/>
</dbReference>
<dbReference type="EMBL" id="JAQAGZ010000005">
    <property type="protein sequence ID" value="MCZ8512682.1"/>
    <property type="molecule type" value="Genomic_DNA"/>
</dbReference>
<proteinExistence type="predicted"/>
<sequence>MHKLNVFLFLIPLFLLSLYNAAVPNRQDISLLEKRALKALPQFSWEALRTGSYFRDYDNYFADHFAFRDAFVHAGSALKELRGIPAGDQASIVVQKGNNMFQDMTAATPPASGLDKTSVASGTYASAAVPASASALADSPAPALAPQSQAAKDEKGQLEGTESDKYLVVKDRAMSLFSYNDSDAEAYAKSLNLFAESIDPGVKVYSLLVPSAVEFLNMDKYRSLSDSQKDAIAGVNRRLSGRIVPVDAYKPLADHSNEYTYFRTDHHWTALGAYYAYRAFAERTGETAVPLSRYDTAEVPGFLGSAYAATLNKNLKKNPDTITIYKPFVPHHYTLYWYDDVPLKRNVVDPGYAGKEGGAYQVFLEGDSPWGRIETENANGKRLLVIKDSYGNPFIPFLLPHYEQVLFLDLRYFKTNVLDFVKEQGITDVLFLDGIAVTSYDGYSDLLRSKMGTAKR</sequence>
<evidence type="ECO:0000313" key="1">
    <source>
        <dbReference type="EMBL" id="MCZ8512682.1"/>
    </source>
</evidence>
<comment type="caution">
    <text evidence="1">The sequence shown here is derived from an EMBL/GenBank/DDBJ whole genome shotgun (WGS) entry which is preliminary data.</text>
</comment>
<evidence type="ECO:0000313" key="2">
    <source>
        <dbReference type="Proteomes" id="UP001527882"/>
    </source>
</evidence>
<keyword evidence="2" id="KW-1185">Reference proteome</keyword>
<dbReference type="Pfam" id="PF14286">
    <property type="entry name" value="DHHW"/>
    <property type="match status" value="2"/>
</dbReference>
<name>A0ABT4Q733_9BACL</name>
<accession>A0ABT4Q733</accession>
<gene>
    <name evidence="1" type="ORF">O9H85_09700</name>
</gene>
<reference evidence="1 2" key="1">
    <citation type="submission" date="2022-12" db="EMBL/GenBank/DDBJ databases">
        <title>Draft genome sequence of Paenibacillus sp. dW9.</title>
        <authorList>
            <person name="Choi E.-W."/>
            <person name="Kim D.-U."/>
        </authorList>
    </citation>
    <scope>NUCLEOTIDE SEQUENCE [LARGE SCALE GENOMIC DNA]</scope>
    <source>
        <strain evidence="2">dW9</strain>
    </source>
</reference>
<organism evidence="1 2">
    <name type="scientific">Paenibacillus gyeongsangnamensis</name>
    <dbReference type="NCBI Taxonomy" id="3388067"/>
    <lineage>
        <taxon>Bacteria</taxon>
        <taxon>Bacillati</taxon>
        <taxon>Bacillota</taxon>
        <taxon>Bacilli</taxon>
        <taxon>Bacillales</taxon>
        <taxon>Paenibacillaceae</taxon>
        <taxon>Paenibacillus</taxon>
    </lineage>
</organism>